<dbReference type="EMBL" id="CP000698">
    <property type="protein sequence ID" value="ABQ27261.1"/>
    <property type="molecule type" value="Genomic_DNA"/>
</dbReference>
<dbReference type="SMART" id="SM00823">
    <property type="entry name" value="PKS_PP"/>
    <property type="match status" value="1"/>
</dbReference>
<evidence type="ECO:0000256" key="6">
    <source>
        <dbReference type="ARBA" id="ARBA00022679"/>
    </source>
</evidence>
<evidence type="ECO:0000313" key="13">
    <source>
        <dbReference type="EMBL" id="ABQ27261.1"/>
    </source>
</evidence>
<dbReference type="SMART" id="SM01294">
    <property type="entry name" value="PKS_PP_betabranch"/>
    <property type="match status" value="1"/>
</dbReference>
<evidence type="ECO:0000256" key="9">
    <source>
        <dbReference type="PROSITE-ProRule" id="PRU01363"/>
    </source>
</evidence>
<proteinExistence type="predicted"/>
<dbReference type="PROSITE" id="PS00012">
    <property type="entry name" value="PHOSPHOPANTETHEINE"/>
    <property type="match status" value="1"/>
</dbReference>
<dbReference type="Pfam" id="PF21089">
    <property type="entry name" value="PKS_DH_N"/>
    <property type="match status" value="1"/>
</dbReference>
<keyword evidence="14" id="KW-1185">Reference proteome</keyword>
<dbReference type="InterPro" id="IPR006162">
    <property type="entry name" value="Ppantetheine_attach_site"/>
</dbReference>
<comment type="subcellular location">
    <subcellularLocation>
        <location evidence="1">Cytoplasm</location>
    </subcellularLocation>
</comment>
<dbReference type="InterPro" id="IPR014031">
    <property type="entry name" value="Ketoacyl_synth_C"/>
</dbReference>
<dbReference type="Pfam" id="PF00550">
    <property type="entry name" value="PP-binding"/>
    <property type="match status" value="1"/>
</dbReference>
<dbReference type="SUPFAM" id="SSF53901">
    <property type="entry name" value="Thiolase-like"/>
    <property type="match status" value="1"/>
</dbReference>
<dbReference type="CDD" id="cd00833">
    <property type="entry name" value="PKS"/>
    <property type="match status" value="1"/>
</dbReference>
<evidence type="ECO:0000259" key="11">
    <source>
        <dbReference type="PROSITE" id="PS52004"/>
    </source>
</evidence>
<dbReference type="InterPro" id="IPR016039">
    <property type="entry name" value="Thiolase-like"/>
</dbReference>
<dbReference type="InterPro" id="IPR049900">
    <property type="entry name" value="PKS_mFAS_DH"/>
</dbReference>
<dbReference type="OrthoDB" id="5476655at2"/>
<evidence type="ECO:0000256" key="8">
    <source>
        <dbReference type="ARBA" id="ARBA00054155"/>
    </source>
</evidence>
<keyword evidence="3" id="KW-0596">Phosphopantetheine</keyword>
<dbReference type="GO" id="GO:0071770">
    <property type="term" value="P:DIM/DIP cell wall layer assembly"/>
    <property type="evidence" value="ECO:0007669"/>
    <property type="project" value="TreeGrafter"/>
</dbReference>
<feature type="domain" description="Ketosynthase family 3 (KS3)" evidence="11">
    <location>
        <begin position="679"/>
        <end position="1108"/>
    </location>
</feature>
<keyword evidence="13" id="KW-0012">Acyltransferase</keyword>
<feature type="active site" description="Proton donor; for dehydratase activity" evidence="9">
    <location>
        <position position="191"/>
    </location>
</feature>
<dbReference type="Gene3D" id="3.40.47.10">
    <property type="match status" value="1"/>
</dbReference>
<dbReference type="SUPFAM" id="SSF47336">
    <property type="entry name" value="ACP-like"/>
    <property type="match status" value="1"/>
</dbReference>
<evidence type="ECO:0000256" key="1">
    <source>
        <dbReference type="ARBA" id="ARBA00004496"/>
    </source>
</evidence>
<dbReference type="STRING" id="351605.Gura_3096"/>
<dbReference type="GO" id="GO:0004312">
    <property type="term" value="F:fatty acid synthase activity"/>
    <property type="evidence" value="ECO:0007669"/>
    <property type="project" value="TreeGrafter"/>
</dbReference>
<dbReference type="InterPro" id="IPR049552">
    <property type="entry name" value="PKS_DH_N"/>
</dbReference>
<dbReference type="InterPro" id="IPR049551">
    <property type="entry name" value="PKS_DH_C"/>
</dbReference>
<gene>
    <name evidence="13" type="ordered locus">Gura_3096</name>
</gene>
<dbReference type="Pfam" id="PF02801">
    <property type="entry name" value="Ketoacyl-synt_C"/>
    <property type="match status" value="1"/>
</dbReference>
<dbReference type="PANTHER" id="PTHR43775">
    <property type="entry name" value="FATTY ACID SYNTHASE"/>
    <property type="match status" value="1"/>
</dbReference>
<evidence type="ECO:0000256" key="4">
    <source>
        <dbReference type="ARBA" id="ARBA00022490"/>
    </source>
</evidence>
<dbReference type="InterPro" id="IPR042104">
    <property type="entry name" value="PKS_dehydratase_sf"/>
</dbReference>
<evidence type="ECO:0000256" key="3">
    <source>
        <dbReference type="ARBA" id="ARBA00022450"/>
    </source>
</evidence>
<dbReference type="InterPro" id="IPR036736">
    <property type="entry name" value="ACP-like_sf"/>
</dbReference>
<protein>
    <submittedName>
        <fullName evidence="13">Erythronolide synthase</fullName>
        <ecNumber evidence="13">2.3.1.94</ecNumber>
    </submittedName>
</protein>
<dbReference type="FunFam" id="3.40.47.10:FF:000019">
    <property type="entry name" value="Polyketide synthase type I"/>
    <property type="match status" value="1"/>
</dbReference>
<keyword evidence="4" id="KW-0963">Cytoplasm</keyword>
<evidence type="ECO:0000259" key="12">
    <source>
        <dbReference type="PROSITE" id="PS52019"/>
    </source>
</evidence>
<dbReference type="InterPro" id="IPR020841">
    <property type="entry name" value="PKS_Beta-ketoAc_synthase_dom"/>
</dbReference>
<dbReference type="Pfam" id="PF22336">
    <property type="entry name" value="RhiE-like_linker"/>
    <property type="match status" value="1"/>
</dbReference>
<dbReference type="Proteomes" id="UP000006695">
    <property type="component" value="Chromosome"/>
</dbReference>
<reference evidence="13 14" key="1">
    <citation type="submission" date="2007-05" db="EMBL/GenBank/DDBJ databases">
        <title>Complete sequence of Geobacter uraniireducens Rf4.</title>
        <authorList>
            <consortium name="US DOE Joint Genome Institute"/>
            <person name="Copeland A."/>
            <person name="Lucas S."/>
            <person name="Lapidus A."/>
            <person name="Barry K."/>
            <person name="Detter J.C."/>
            <person name="Glavina del Rio T."/>
            <person name="Hammon N."/>
            <person name="Israni S."/>
            <person name="Dalin E."/>
            <person name="Tice H."/>
            <person name="Pitluck S."/>
            <person name="Chertkov O."/>
            <person name="Brettin T."/>
            <person name="Bruce D."/>
            <person name="Han C."/>
            <person name="Schmutz J."/>
            <person name="Larimer F."/>
            <person name="Land M."/>
            <person name="Hauser L."/>
            <person name="Kyrpides N."/>
            <person name="Mikhailova N."/>
            <person name="Shelobolina E."/>
            <person name="Aklujkar M."/>
            <person name="Lovley D."/>
            <person name="Richardson P."/>
        </authorList>
    </citation>
    <scope>NUCLEOTIDE SEQUENCE [LARGE SCALE GENOMIC DNA]</scope>
    <source>
        <strain evidence="13 14">Rf4</strain>
    </source>
</reference>
<dbReference type="GO" id="GO:0006633">
    <property type="term" value="P:fatty acid biosynthetic process"/>
    <property type="evidence" value="ECO:0007669"/>
    <property type="project" value="TreeGrafter"/>
</dbReference>
<keyword evidence="5" id="KW-0597">Phosphoprotein</keyword>
<feature type="region of interest" description="C-terminal hotdog fold" evidence="9">
    <location>
        <begin position="130"/>
        <end position="279"/>
    </location>
</feature>
<dbReference type="PROSITE" id="PS52004">
    <property type="entry name" value="KS3_2"/>
    <property type="match status" value="1"/>
</dbReference>
<dbReference type="Gene3D" id="1.10.1200.10">
    <property type="entry name" value="ACP-like"/>
    <property type="match status" value="1"/>
</dbReference>
<dbReference type="InterPro" id="IPR050091">
    <property type="entry name" value="PKS_NRPS_Biosynth_Enz"/>
</dbReference>
<dbReference type="PANTHER" id="PTHR43775:SF37">
    <property type="entry name" value="SI:DKEY-61P9.11"/>
    <property type="match status" value="1"/>
</dbReference>
<dbReference type="Gene3D" id="1.10.1240.100">
    <property type="match status" value="1"/>
</dbReference>
<dbReference type="PROSITE" id="PS50075">
    <property type="entry name" value="CARRIER"/>
    <property type="match status" value="1"/>
</dbReference>
<keyword evidence="7" id="KW-0677">Repeat</keyword>
<evidence type="ECO:0000259" key="10">
    <source>
        <dbReference type="PROSITE" id="PS50075"/>
    </source>
</evidence>
<dbReference type="RefSeq" id="WP_011939928.1">
    <property type="nucleotide sequence ID" value="NC_009483.1"/>
</dbReference>
<evidence type="ECO:0000313" key="14">
    <source>
        <dbReference type="Proteomes" id="UP000006695"/>
    </source>
</evidence>
<feature type="domain" description="Carrier" evidence="10">
    <location>
        <begin position="309"/>
        <end position="386"/>
    </location>
</feature>
<dbReference type="Pfam" id="PF14765">
    <property type="entry name" value="PS-DH"/>
    <property type="match status" value="1"/>
</dbReference>
<dbReference type="SMART" id="SM00825">
    <property type="entry name" value="PKS_KS"/>
    <property type="match status" value="1"/>
</dbReference>
<comment type="function">
    <text evidence="8">Involved in production of the polyketide antibiotic thailandamide.</text>
</comment>
<dbReference type="GO" id="GO:0005737">
    <property type="term" value="C:cytoplasm"/>
    <property type="evidence" value="ECO:0007669"/>
    <property type="project" value="UniProtKB-SubCell"/>
</dbReference>
<dbReference type="InterPro" id="IPR009081">
    <property type="entry name" value="PP-bd_ACP"/>
</dbReference>
<dbReference type="InterPro" id="IPR014030">
    <property type="entry name" value="Ketoacyl_synth_N"/>
</dbReference>
<name>A5G643_GEOUR</name>
<evidence type="ECO:0000256" key="7">
    <source>
        <dbReference type="ARBA" id="ARBA00022737"/>
    </source>
</evidence>
<comment type="pathway">
    <text evidence="2">Antibiotic biosynthesis.</text>
</comment>
<feature type="region of interest" description="N-terminal hotdog fold" evidence="9">
    <location>
        <begin position="1"/>
        <end position="112"/>
    </location>
</feature>
<dbReference type="KEGG" id="gur:Gura_3096"/>
<dbReference type="GO" id="GO:0047879">
    <property type="term" value="F:erythronolide synthase activity"/>
    <property type="evidence" value="ECO:0007669"/>
    <property type="project" value="UniProtKB-EC"/>
</dbReference>
<dbReference type="PROSITE" id="PS52019">
    <property type="entry name" value="PKS_MFAS_DH"/>
    <property type="match status" value="1"/>
</dbReference>
<dbReference type="GO" id="GO:0005886">
    <property type="term" value="C:plasma membrane"/>
    <property type="evidence" value="ECO:0007669"/>
    <property type="project" value="TreeGrafter"/>
</dbReference>
<feature type="active site" description="Proton acceptor; for dehydratase activity" evidence="9">
    <location>
        <position position="19"/>
    </location>
</feature>
<dbReference type="Gene3D" id="3.10.129.110">
    <property type="entry name" value="Polyketide synthase dehydratase"/>
    <property type="match status" value="2"/>
</dbReference>
<dbReference type="Pfam" id="PF00109">
    <property type="entry name" value="ketoacyl-synt"/>
    <property type="match status" value="1"/>
</dbReference>
<dbReference type="GO" id="GO:0031177">
    <property type="term" value="F:phosphopantetheine binding"/>
    <property type="evidence" value="ECO:0007669"/>
    <property type="project" value="InterPro"/>
</dbReference>
<sequence>MQNIFECNLTLDNPIVKGHQIFGRSVLPGLAYIDMLSQLAKEKLKIQRDDHCFKNLAIYNPLVVSNENPVRLRITFENVQRYWKISVESFENNATGPSKQRKLFVTVELHLNEVMPEELIDVETVKQASTKKYDLESIYSQASKVGLVHQGMIKAKGNIYVTSTGCLVDVNTEAANNEVAANYMFHPALLDGAAMSSMILIRERMPGSSQEEMYLPISYESFHGKGPLLDRCYVRIDRSLIRTVNDIATIDMDFFNPEGRLVAKLKGLTVKRVKDRDQMDPERVKVEKIERHEGVKTRDHYEGDEANVSCVTSLERALKKVFAKYINIQMDQLENSVGFFELGLESSQLLELVKDIEQSFQLALSPSLLFEYSNFLDLTKYLQKKLAEGGTQPQSFPSTKNVASTISSNKYKFYGSEPFLQDHLMYGRRAIIGLAYPCLAVESYLGNSYGGYPVELNDVRVSGGPIGLKKSENVEIEVKLNEQGAKLGFDVFKHATGESKPETVCSGFYQRNEHERLQRVDIKSIINKSKEVTSRRIGDPGQSCLIEAEWKYNGTTSIYHIKTAGSVNTGLQRTKIADSRLLKICYLLCDTDGLGKKVSVLEKIEKMTVFKRVADYAYVVKKVRIENPDSISYDAMVVTEGGDVVAEFINVQMQRVELPVLLKDLISETEGYEEKNARNSSIAIVGVSGRYPGARSLDEFWGNLKAGTDSITEIPEERWDWKQYFNEEKGKEGKIYSKWGGFISGADEFDPLFFNISPKEAESMDPQERLFLECAYHTLEDAGYTRERLNDQTKDRLGARVGVFAAVMYEEYQLYGAQDQKVGKNTALVGSPASIANRVSYSFNFHGPSMAVDSMCSSSLTALHLACLCIERGECDAAIAGGVNLSIHPNKYLVLSKGNFLSSQGRCESFGKGGDGYIPGEGVGAVLLKLLCKAEEDGDQIYGIIRGSMINSGGKTSGYTVPNPAAQGEVIREAIERAGFNARDISYIEAHGTGTSLGDPIEIAGLTRAFHQYTDETQFCAIGSVKSNIGHCESAAGISGLTKVLLQMKHKQLVPSIHAAELNPNIEFGSTPFKVQRELTDWNSETPRIAGISSFGAGGANAHVVIEEYVAEKKNPPTPSREHPALIVVSAKNEERLKERVRDLVEWLATSGPGDENLPDIAYTLQVGREAMEERLGFTASTILELRGKLNNYLKDETDSTDIYRGQAKRNKDASIRSATEEELQKAVRNWNSEKNHEKLLDTWVNGLSIDWDMIYVKEKPGKISLPGYPFARDKYWVAGMKGTKFERSHSVSQIHPLLHENISDLAEEFRWSST</sequence>
<feature type="domain" description="PKS/mFAS DH" evidence="12">
    <location>
        <begin position="1"/>
        <end position="279"/>
    </location>
</feature>
<evidence type="ECO:0000256" key="2">
    <source>
        <dbReference type="ARBA" id="ARBA00004792"/>
    </source>
</evidence>
<evidence type="ECO:0000256" key="5">
    <source>
        <dbReference type="ARBA" id="ARBA00022553"/>
    </source>
</evidence>
<dbReference type="HOGENOM" id="CLU_006851_0_0_7"/>
<organism evidence="13 14">
    <name type="scientific">Geotalea uraniireducens (strain Rf4)</name>
    <name type="common">Geobacter uraniireducens</name>
    <dbReference type="NCBI Taxonomy" id="351605"/>
    <lineage>
        <taxon>Bacteria</taxon>
        <taxon>Pseudomonadati</taxon>
        <taxon>Thermodesulfobacteriota</taxon>
        <taxon>Desulfuromonadia</taxon>
        <taxon>Geobacterales</taxon>
        <taxon>Geobacteraceae</taxon>
        <taxon>Geotalea</taxon>
    </lineage>
</organism>
<dbReference type="EC" id="2.3.1.94" evidence="13"/>
<keyword evidence="6 13" id="KW-0808">Transferase</keyword>
<dbReference type="InterPro" id="IPR054514">
    <property type="entry name" value="RhiE-like_linker"/>
</dbReference>
<accession>A5G643</accession>
<dbReference type="InterPro" id="IPR020806">
    <property type="entry name" value="PKS_PP-bd"/>
</dbReference>